<sequence>MTKNTKAPDNNETDQTIATEVSDGNSNHKSVIWATRIVFLLAILIFIWYLVADRRTPYTDQARITELIIPITPRVSGYITDVNIKLNSTVASNDLLFKIDKEPFQLAIQKAKANLDNITQQIGAQDAGIEASASSVGIAKAQLDRAQRNYDRTQRIIKKNPAAVSQADIDRVETSLEQAKEKLSSANANLKKAKEQLGVIGPENPQLRLAIAELEKAQLELTYTNIYASDAGYIESFNIDKGYYAAAGKPLATLVSKNDVWIQADFRENSLSHMKVGNNVKFILDIAPGKIFKGKVRSIGFGVDAGNTVNKGGLPVIKSTSTWLRDSQRFPVIIEFEDEEAITICRAGGQADVVVYASNSWFLNTIANFRIWINTYLSYVR</sequence>
<dbReference type="RefSeq" id="WP_200465157.1">
    <property type="nucleotide sequence ID" value="NZ_JAENRR010000024.1"/>
</dbReference>
<evidence type="ECO:0000256" key="2">
    <source>
        <dbReference type="ARBA" id="ARBA00022692"/>
    </source>
</evidence>
<dbReference type="InterPro" id="IPR058625">
    <property type="entry name" value="MdtA-like_BSH"/>
</dbReference>
<dbReference type="SUPFAM" id="SSF56954">
    <property type="entry name" value="Outer membrane efflux proteins (OEP)"/>
    <property type="match status" value="1"/>
</dbReference>
<dbReference type="EMBL" id="JAENRR010000024">
    <property type="protein sequence ID" value="MBK3517927.1"/>
    <property type="molecule type" value="Genomic_DNA"/>
</dbReference>
<comment type="subcellular location">
    <subcellularLocation>
        <location evidence="1">Membrane</location>
        <topology evidence="1">Single-pass membrane protein</topology>
    </subcellularLocation>
</comment>
<keyword evidence="3 7" id="KW-1133">Transmembrane helix</keyword>
<dbReference type="SUPFAM" id="SSF111369">
    <property type="entry name" value="HlyD-like secretion proteins"/>
    <property type="match status" value="2"/>
</dbReference>
<keyword evidence="2 7" id="KW-0812">Transmembrane</keyword>
<reference evidence="10 11" key="1">
    <citation type="submission" date="2021-01" db="EMBL/GenBank/DDBJ databases">
        <title>Carboxyliciviraga sp.nov., isolated from coastal sediments.</title>
        <authorList>
            <person name="Lu D."/>
            <person name="Zhang T."/>
        </authorList>
    </citation>
    <scope>NUCLEOTIDE SEQUENCE [LARGE SCALE GENOMIC DNA]</scope>
    <source>
        <strain evidence="10 11">N1Y132</strain>
    </source>
</reference>
<name>A0ABS1HK47_9BACT</name>
<feature type="coiled-coil region" evidence="5">
    <location>
        <begin position="162"/>
        <end position="196"/>
    </location>
</feature>
<dbReference type="PANTHER" id="PTHR30386">
    <property type="entry name" value="MEMBRANE FUSION SUBUNIT OF EMRAB-TOLC MULTIDRUG EFFLUX PUMP"/>
    <property type="match status" value="1"/>
</dbReference>
<feature type="domain" description="p-hydroxybenzoic acid efflux pump subunit AaeA-like beta-barrel" evidence="9">
    <location>
        <begin position="261"/>
        <end position="355"/>
    </location>
</feature>
<dbReference type="PANTHER" id="PTHR30386:SF26">
    <property type="entry name" value="TRANSPORT PROTEIN COMB"/>
    <property type="match status" value="1"/>
</dbReference>
<dbReference type="InterPro" id="IPR058634">
    <property type="entry name" value="AaeA-lik-b-barrel"/>
</dbReference>
<keyword evidence="5" id="KW-0175">Coiled coil</keyword>
<comment type="caution">
    <text evidence="10">The sequence shown here is derived from an EMBL/GenBank/DDBJ whole genome shotgun (WGS) entry which is preliminary data.</text>
</comment>
<keyword evidence="11" id="KW-1185">Reference proteome</keyword>
<evidence type="ECO:0000259" key="9">
    <source>
        <dbReference type="Pfam" id="PF25963"/>
    </source>
</evidence>
<accession>A0ABS1HK47</accession>
<gene>
    <name evidence="10" type="ORF">JIV24_11340</name>
</gene>
<dbReference type="Pfam" id="PF25963">
    <property type="entry name" value="Beta-barrel_AAEA"/>
    <property type="match status" value="1"/>
</dbReference>
<evidence type="ECO:0000256" key="7">
    <source>
        <dbReference type="SAM" id="Phobius"/>
    </source>
</evidence>
<keyword evidence="4 7" id="KW-0472">Membrane</keyword>
<dbReference type="InterPro" id="IPR050739">
    <property type="entry name" value="MFP"/>
</dbReference>
<evidence type="ECO:0000313" key="10">
    <source>
        <dbReference type="EMBL" id="MBK3517927.1"/>
    </source>
</evidence>
<protein>
    <submittedName>
        <fullName evidence="10">HlyD family secretion protein</fullName>
    </submittedName>
</protein>
<feature type="region of interest" description="Disordered" evidence="6">
    <location>
        <begin position="1"/>
        <end position="22"/>
    </location>
</feature>
<evidence type="ECO:0000256" key="3">
    <source>
        <dbReference type="ARBA" id="ARBA00022989"/>
    </source>
</evidence>
<dbReference type="Gene3D" id="2.40.30.170">
    <property type="match status" value="1"/>
</dbReference>
<evidence type="ECO:0000256" key="6">
    <source>
        <dbReference type="SAM" id="MobiDB-lite"/>
    </source>
</evidence>
<organism evidence="10 11">
    <name type="scientific">Carboxylicivirga marina</name>
    <dbReference type="NCBI Taxonomy" id="2800988"/>
    <lineage>
        <taxon>Bacteria</taxon>
        <taxon>Pseudomonadati</taxon>
        <taxon>Bacteroidota</taxon>
        <taxon>Bacteroidia</taxon>
        <taxon>Marinilabiliales</taxon>
        <taxon>Marinilabiliaceae</taxon>
        <taxon>Carboxylicivirga</taxon>
    </lineage>
</organism>
<evidence type="ECO:0000259" key="8">
    <source>
        <dbReference type="Pfam" id="PF25917"/>
    </source>
</evidence>
<dbReference type="Proteomes" id="UP000605676">
    <property type="component" value="Unassembled WGS sequence"/>
</dbReference>
<evidence type="ECO:0000256" key="5">
    <source>
        <dbReference type="SAM" id="Coils"/>
    </source>
</evidence>
<evidence type="ECO:0000256" key="4">
    <source>
        <dbReference type="ARBA" id="ARBA00023136"/>
    </source>
</evidence>
<feature type="domain" description="Multidrug resistance protein MdtA-like barrel-sandwich hybrid" evidence="8">
    <location>
        <begin position="70"/>
        <end position="255"/>
    </location>
</feature>
<feature type="transmembrane region" description="Helical" evidence="7">
    <location>
        <begin position="31"/>
        <end position="51"/>
    </location>
</feature>
<proteinExistence type="predicted"/>
<evidence type="ECO:0000256" key="1">
    <source>
        <dbReference type="ARBA" id="ARBA00004167"/>
    </source>
</evidence>
<dbReference type="Gene3D" id="1.10.287.470">
    <property type="entry name" value="Helix hairpin bin"/>
    <property type="match status" value="1"/>
</dbReference>
<evidence type="ECO:0000313" key="11">
    <source>
        <dbReference type="Proteomes" id="UP000605676"/>
    </source>
</evidence>
<dbReference type="Pfam" id="PF25917">
    <property type="entry name" value="BSH_RND"/>
    <property type="match status" value="1"/>
</dbReference>
<dbReference type="Gene3D" id="2.40.50.100">
    <property type="match status" value="1"/>
</dbReference>